<dbReference type="Gene3D" id="3.40.220.10">
    <property type="entry name" value="Leucine Aminopeptidase, subunit E, domain 1"/>
    <property type="match status" value="1"/>
</dbReference>
<dbReference type="PANTHER" id="PTHR35596">
    <property type="entry name" value="DUF2263 DOMAIN-CONTAINING PROTEIN"/>
    <property type="match status" value="1"/>
</dbReference>
<feature type="region of interest" description="Disordered" evidence="1">
    <location>
        <begin position="145"/>
        <end position="230"/>
    </location>
</feature>
<dbReference type="AlphaFoldDB" id="A0A9P4WZD9"/>
<name>A0A9P4WZD9_9PLEO</name>
<feature type="compositionally biased region" description="Basic and acidic residues" evidence="1">
    <location>
        <begin position="19"/>
        <end position="35"/>
    </location>
</feature>
<keyword evidence="4" id="KW-1185">Reference proteome</keyword>
<dbReference type="Proteomes" id="UP000758155">
    <property type="component" value="Unassembled WGS sequence"/>
</dbReference>
<feature type="region of interest" description="Disordered" evidence="1">
    <location>
        <begin position="1"/>
        <end position="63"/>
    </location>
</feature>
<evidence type="ECO:0000313" key="4">
    <source>
        <dbReference type="Proteomes" id="UP000758155"/>
    </source>
</evidence>
<dbReference type="InterPro" id="IPR012664">
    <property type="entry name" value="CHP02452"/>
</dbReference>
<organism evidence="3 4">
    <name type="scientific">Didymella heteroderae</name>
    <dbReference type="NCBI Taxonomy" id="1769908"/>
    <lineage>
        <taxon>Eukaryota</taxon>
        <taxon>Fungi</taxon>
        <taxon>Dikarya</taxon>
        <taxon>Ascomycota</taxon>
        <taxon>Pezizomycotina</taxon>
        <taxon>Dothideomycetes</taxon>
        <taxon>Pleosporomycetidae</taxon>
        <taxon>Pleosporales</taxon>
        <taxon>Pleosporineae</taxon>
        <taxon>Didymellaceae</taxon>
        <taxon>Didymella</taxon>
    </lineage>
</organism>
<evidence type="ECO:0000313" key="3">
    <source>
        <dbReference type="EMBL" id="KAF3047406.1"/>
    </source>
</evidence>
<feature type="domain" description="Microbial-type PARG catalytic" evidence="2">
    <location>
        <begin position="237"/>
        <end position="298"/>
    </location>
</feature>
<gene>
    <name evidence="3" type="ORF">E8E12_003766</name>
</gene>
<feature type="compositionally biased region" description="Polar residues" evidence="1">
    <location>
        <begin position="218"/>
        <end position="228"/>
    </location>
</feature>
<dbReference type="EMBL" id="SWKV01000002">
    <property type="protein sequence ID" value="KAF3047406.1"/>
    <property type="molecule type" value="Genomic_DNA"/>
</dbReference>
<dbReference type="OrthoDB" id="9985428at2759"/>
<dbReference type="NCBIfam" id="TIGR02452">
    <property type="entry name" value="TIGR02452 family protein"/>
    <property type="match status" value="1"/>
</dbReference>
<proteinExistence type="predicted"/>
<dbReference type="PANTHER" id="PTHR35596:SF1">
    <property type="entry name" value="MICROBIAL-TYPE PARG CATALYTIC DOMAIN-CONTAINING PROTEIN"/>
    <property type="match status" value="1"/>
</dbReference>
<reference evidence="3" key="1">
    <citation type="submission" date="2019-04" db="EMBL/GenBank/DDBJ databases">
        <title>Sequencing of skin fungus with MAO and IRED activity.</title>
        <authorList>
            <person name="Marsaioli A.J."/>
            <person name="Bonatto J.M.C."/>
            <person name="Reis Junior O."/>
        </authorList>
    </citation>
    <scope>NUCLEOTIDE SEQUENCE</scope>
    <source>
        <strain evidence="3">28M1</strain>
    </source>
</reference>
<dbReference type="SUPFAM" id="SSF52949">
    <property type="entry name" value="Macro domain-like"/>
    <property type="match status" value="1"/>
</dbReference>
<dbReference type="InterPro" id="IPR019261">
    <property type="entry name" value="PARG_cat_microbial"/>
</dbReference>
<evidence type="ECO:0000256" key="1">
    <source>
        <dbReference type="SAM" id="MobiDB-lite"/>
    </source>
</evidence>
<dbReference type="Pfam" id="PF10021">
    <property type="entry name" value="PARG_cat_microb"/>
    <property type="match status" value="1"/>
</dbReference>
<evidence type="ECO:0000259" key="2">
    <source>
        <dbReference type="Pfam" id="PF10021"/>
    </source>
</evidence>
<sequence>MQQSSITGFFKKAPGLNSSRRDEQRASNDRQERRPGPYRSHGSSSTPSMRGQHRGGKSPRNLELKKIAQETKDVLPAVLKSLPGFGVDVSAVFDLNNLAPLDPADCPGHALPTGDNDAGKVGARIRVLDKDSFDAAIELQPGYTAKGHLRNFPPATSSADDSEPETSPAAGDAEDADEMGLDGLPVTQPQPPPPSWDLSARPPRNAESVKESQKDRSSAPTPKATTYTIPPFSRLAPSPVLVLNLASERHAGGGWQNGAMAQEESLCYRSSLYRSLRRAFYPLPSLSVIYTPSVVIIRSATTDGHALYREKALDLPVASVLSVAALRHPDLATDADGTDRFSNAGQRAETKRKIRTSLRVAARQGHKKLVLGALGCGVFANPPTDVAECFLEVFREREFQGGWWSDVVFAVLDNKSGGEGGQDGSGNFGQFYRVLHGEVV</sequence>
<accession>A0A9P4WZD9</accession>
<feature type="compositionally biased region" description="Basic and acidic residues" evidence="1">
    <location>
        <begin position="207"/>
        <end position="217"/>
    </location>
</feature>
<dbReference type="InterPro" id="IPR043472">
    <property type="entry name" value="Macro_dom-like"/>
</dbReference>
<comment type="caution">
    <text evidence="3">The sequence shown here is derived from an EMBL/GenBank/DDBJ whole genome shotgun (WGS) entry which is preliminary data.</text>
</comment>
<protein>
    <recommendedName>
        <fullName evidence="2">Microbial-type PARG catalytic domain-containing protein</fullName>
    </recommendedName>
</protein>